<evidence type="ECO:0000313" key="2">
    <source>
        <dbReference type="Proteomes" id="UP000032067"/>
    </source>
</evidence>
<evidence type="ECO:0008006" key="3">
    <source>
        <dbReference type="Google" id="ProtNLM"/>
    </source>
</evidence>
<reference evidence="1 2" key="1">
    <citation type="submission" date="2014-12" db="EMBL/GenBank/DDBJ databases">
        <title>16Stimator: statistical estimation of ribosomal gene copy numbers from draft genome assemblies.</title>
        <authorList>
            <person name="Perisin M.A."/>
            <person name="Vetter M."/>
            <person name="Gilbert J.A."/>
            <person name="Bergelson J."/>
        </authorList>
    </citation>
    <scope>NUCLEOTIDE SEQUENCE [LARGE SCALE GENOMIC DNA]</scope>
    <source>
        <strain evidence="1 2">MEDvA23</strain>
    </source>
</reference>
<organism evidence="1 2">
    <name type="scientific">Variovorax paradoxus</name>
    <dbReference type="NCBI Taxonomy" id="34073"/>
    <lineage>
        <taxon>Bacteria</taxon>
        <taxon>Pseudomonadati</taxon>
        <taxon>Pseudomonadota</taxon>
        <taxon>Betaproteobacteria</taxon>
        <taxon>Burkholderiales</taxon>
        <taxon>Comamonadaceae</taxon>
        <taxon>Variovorax</taxon>
    </lineage>
</organism>
<name>A0A0D0ME51_VARPD</name>
<sequence>MLINAYCTCAEVPALQFAHTLVARRDLSDPELAPHLEGFVGYVLSRGNGEMSRNRYHVMRHIQRVRQHLSLVVEDAQLDAFADWAVRANAIVFLRDGGIRDPHGQVLLSASGEEGDGRAAVPYPSQAWERKARTDAFLSDRQMPPPQSLPPLVSEPELRLRTPQDIAGRAFAMLAVAVQAESLAAKDPFPVETLFERLRSARALLTPKEQAFLLQEAPTESEVAQFGWRYECVFLLEWAMGLVDELPFPSAICDVPLTTRLLLDAHDEQGLMRAMRMRPDSEILDALDLHYRLHWMTRQAQLKEQAVPAGLDAGVILERHRALNWLVRFEGKEWDDVDTPT</sequence>
<comment type="caution">
    <text evidence="1">The sequence shown here is derived from an EMBL/GenBank/DDBJ whole genome shotgun (WGS) entry which is preliminary data.</text>
</comment>
<accession>A0A0D0ME51</accession>
<gene>
    <name evidence="1" type="ORF">RT97_17555</name>
</gene>
<dbReference type="Pfam" id="PF14094">
    <property type="entry name" value="DUF4272"/>
    <property type="match status" value="1"/>
</dbReference>
<proteinExistence type="predicted"/>
<dbReference type="Proteomes" id="UP000032067">
    <property type="component" value="Unassembled WGS sequence"/>
</dbReference>
<dbReference type="InterPro" id="IPR025368">
    <property type="entry name" value="DUF4272"/>
</dbReference>
<protein>
    <recommendedName>
        <fullName evidence="3">DUF4272 domain-containing protein</fullName>
    </recommendedName>
</protein>
<evidence type="ECO:0000313" key="1">
    <source>
        <dbReference type="EMBL" id="KIQ30541.1"/>
    </source>
</evidence>
<dbReference type="EMBL" id="JXQQ01000041">
    <property type="protein sequence ID" value="KIQ30541.1"/>
    <property type="molecule type" value="Genomic_DNA"/>
</dbReference>
<dbReference type="AlphaFoldDB" id="A0A0D0ME51"/>